<dbReference type="InterPro" id="IPR051540">
    <property type="entry name" value="S-2-haloacid_dehalogenase"/>
</dbReference>
<dbReference type="SFLD" id="SFLDG01129">
    <property type="entry name" value="C1.5:_HAD__Beta-PGM__Phosphata"/>
    <property type="match status" value="1"/>
</dbReference>
<name>A0ABS2AL14_9ACTN</name>
<dbReference type="InterPro" id="IPR023214">
    <property type="entry name" value="HAD_sf"/>
</dbReference>
<dbReference type="Pfam" id="PF00702">
    <property type="entry name" value="Hydrolase"/>
    <property type="match status" value="1"/>
</dbReference>
<dbReference type="PANTHER" id="PTHR43316">
    <property type="entry name" value="HYDROLASE, HALOACID DELAHOGENASE-RELATED"/>
    <property type="match status" value="1"/>
</dbReference>
<keyword evidence="1 2" id="KW-0378">Hydrolase</keyword>
<evidence type="ECO:0000313" key="3">
    <source>
        <dbReference type="Proteomes" id="UP000632138"/>
    </source>
</evidence>
<dbReference type="NCBIfam" id="TIGR01549">
    <property type="entry name" value="HAD-SF-IA-v1"/>
    <property type="match status" value="1"/>
</dbReference>
<keyword evidence="3" id="KW-1185">Reference proteome</keyword>
<dbReference type="SFLD" id="SFLDS00003">
    <property type="entry name" value="Haloacid_Dehalogenase"/>
    <property type="match status" value="1"/>
</dbReference>
<organism evidence="2 3">
    <name type="scientific">Paractinoplanes ovalisporus</name>
    <dbReference type="NCBI Taxonomy" id="2810368"/>
    <lineage>
        <taxon>Bacteria</taxon>
        <taxon>Bacillati</taxon>
        <taxon>Actinomycetota</taxon>
        <taxon>Actinomycetes</taxon>
        <taxon>Micromonosporales</taxon>
        <taxon>Micromonosporaceae</taxon>
        <taxon>Paractinoplanes</taxon>
    </lineage>
</organism>
<dbReference type="SUPFAM" id="SSF56784">
    <property type="entry name" value="HAD-like"/>
    <property type="match status" value="1"/>
</dbReference>
<evidence type="ECO:0000313" key="2">
    <source>
        <dbReference type="EMBL" id="MBM2620552.1"/>
    </source>
</evidence>
<protein>
    <submittedName>
        <fullName evidence="2">HAD family hydrolase</fullName>
    </submittedName>
</protein>
<dbReference type="Proteomes" id="UP000632138">
    <property type="component" value="Unassembled WGS sequence"/>
</dbReference>
<comment type="caution">
    <text evidence="2">The sequence shown here is derived from an EMBL/GenBank/DDBJ whole genome shotgun (WGS) entry which is preliminary data.</text>
</comment>
<dbReference type="EMBL" id="JAENHP010000015">
    <property type="protein sequence ID" value="MBM2620552.1"/>
    <property type="molecule type" value="Genomic_DNA"/>
</dbReference>
<sequence>MPTDIDVVCLDIGGTVVRTPQGSFTRQLATLLGCDFTEVRDHLQPFKARRSSVKELAESLTDAFDAGDRQSRLLDLLAALQDQARRPIVFDDAAPALARLAGGGVRLAMLSNVLGAVAPPSICPVPGLDVAVFLSCDIGAAKPSPAAFERVADALGISASRILHVGDAYETDVVAASRAGSPAVWLHRDAAATNQQLSVPTIRDLYELPGLLGIGPMPPHAPGRPMRTRG</sequence>
<dbReference type="Gene3D" id="3.40.50.1000">
    <property type="entry name" value="HAD superfamily/HAD-like"/>
    <property type="match status" value="1"/>
</dbReference>
<dbReference type="GO" id="GO:0016787">
    <property type="term" value="F:hydrolase activity"/>
    <property type="evidence" value="ECO:0007669"/>
    <property type="project" value="UniProtKB-KW"/>
</dbReference>
<dbReference type="InterPro" id="IPR036412">
    <property type="entry name" value="HAD-like_sf"/>
</dbReference>
<evidence type="ECO:0000256" key="1">
    <source>
        <dbReference type="ARBA" id="ARBA00022801"/>
    </source>
</evidence>
<dbReference type="PANTHER" id="PTHR43316:SF3">
    <property type="entry name" value="HALOACID DEHALOGENASE, TYPE II (AFU_ORTHOLOGUE AFUA_2G07750)-RELATED"/>
    <property type="match status" value="1"/>
</dbReference>
<accession>A0ABS2AL14</accession>
<proteinExistence type="predicted"/>
<dbReference type="InterPro" id="IPR006439">
    <property type="entry name" value="HAD-SF_hydro_IA"/>
</dbReference>
<dbReference type="RefSeq" id="WP_203380537.1">
    <property type="nucleotide sequence ID" value="NZ_JAENHP010000015.1"/>
</dbReference>
<gene>
    <name evidence="2" type="ORF">JIG36_34130</name>
</gene>
<reference evidence="2 3" key="1">
    <citation type="submission" date="2021-01" db="EMBL/GenBank/DDBJ databases">
        <title>Actinoplanes sp. nov. LDG1-06 isolated from lichen.</title>
        <authorList>
            <person name="Saeng-In P."/>
            <person name="Phongsopitanun W."/>
            <person name="Kanchanasin P."/>
            <person name="Yuki M."/>
            <person name="Kudo T."/>
            <person name="Ohkuma M."/>
            <person name="Tanasupawat S."/>
        </authorList>
    </citation>
    <scope>NUCLEOTIDE SEQUENCE [LARGE SCALE GENOMIC DNA]</scope>
    <source>
        <strain evidence="2 3">LDG1-06</strain>
    </source>
</reference>